<keyword evidence="2" id="KW-1185">Reference proteome</keyword>
<organism evidence="1 2">
    <name type="scientific">Nakamurella aerolata</name>
    <dbReference type="NCBI Taxonomy" id="1656892"/>
    <lineage>
        <taxon>Bacteria</taxon>
        <taxon>Bacillati</taxon>
        <taxon>Actinomycetota</taxon>
        <taxon>Actinomycetes</taxon>
        <taxon>Nakamurellales</taxon>
        <taxon>Nakamurellaceae</taxon>
        <taxon>Nakamurella</taxon>
    </lineage>
</organism>
<dbReference type="GO" id="GO:0003677">
    <property type="term" value="F:DNA binding"/>
    <property type="evidence" value="ECO:0007669"/>
    <property type="project" value="UniProtKB-KW"/>
</dbReference>
<dbReference type="RefSeq" id="WP_171199342.1">
    <property type="nucleotide sequence ID" value="NZ_JABEND010000003.1"/>
</dbReference>
<dbReference type="Proteomes" id="UP000562984">
    <property type="component" value="Unassembled WGS sequence"/>
</dbReference>
<name>A0A849A866_9ACTN</name>
<dbReference type="InterPro" id="IPR010982">
    <property type="entry name" value="Lambda_DNA-bd_dom_sf"/>
</dbReference>
<accession>A0A849A866</accession>
<keyword evidence="1" id="KW-0238">DNA-binding</keyword>
<protein>
    <submittedName>
        <fullName evidence="1">DNA-binding protein</fullName>
    </submittedName>
</protein>
<dbReference type="SUPFAM" id="SSF47413">
    <property type="entry name" value="lambda repressor-like DNA-binding domains"/>
    <property type="match status" value="1"/>
</dbReference>
<evidence type="ECO:0000313" key="1">
    <source>
        <dbReference type="EMBL" id="NNG35693.1"/>
    </source>
</evidence>
<dbReference type="AlphaFoldDB" id="A0A849A866"/>
<dbReference type="EMBL" id="JABEND010000003">
    <property type="protein sequence ID" value="NNG35693.1"/>
    <property type="molecule type" value="Genomic_DNA"/>
</dbReference>
<proteinExistence type="predicted"/>
<gene>
    <name evidence="1" type="ORF">HKD39_08205</name>
</gene>
<evidence type="ECO:0000313" key="2">
    <source>
        <dbReference type="Proteomes" id="UP000562984"/>
    </source>
</evidence>
<sequence length="162" mass="16786">MDAAAIARQQQQLYGQAWAPRLRGLMERYAIPQSRLAAVVGLSAPMLSQLINAQRVKVSNPAVLARIVRLEELAEQRGGDQAALAAGLDEVAGSTPTLSTVQRVVPGAVAGREELLAALATYPAAELRAAAQAAQAMQSPLAMQPDPASLAALLNAAADRAG</sequence>
<reference evidence="1 2" key="1">
    <citation type="submission" date="2020-05" db="EMBL/GenBank/DDBJ databases">
        <title>Nakamurella sp. DB0629 isolated from air conditioner.</title>
        <authorList>
            <person name="Kim D.H."/>
            <person name="Kim D.-U."/>
        </authorList>
    </citation>
    <scope>NUCLEOTIDE SEQUENCE [LARGE SCALE GENOMIC DNA]</scope>
    <source>
        <strain evidence="1 2">DB0629</strain>
    </source>
</reference>
<comment type="caution">
    <text evidence="1">The sequence shown here is derived from an EMBL/GenBank/DDBJ whole genome shotgun (WGS) entry which is preliminary data.</text>
</comment>